<dbReference type="Pfam" id="PF08402">
    <property type="entry name" value="TOBE_2"/>
    <property type="match status" value="1"/>
</dbReference>
<keyword evidence="2 7" id="KW-1003">Cell membrane</keyword>
<dbReference type="Proteomes" id="UP000633219">
    <property type="component" value="Unassembled WGS sequence"/>
</dbReference>
<dbReference type="SUPFAM" id="SSF50331">
    <property type="entry name" value="MOP-like"/>
    <property type="match status" value="1"/>
</dbReference>
<dbReference type="NCBIfam" id="TIGR01187">
    <property type="entry name" value="potA"/>
    <property type="match status" value="1"/>
</dbReference>
<dbReference type="Gene3D" id="2.40.50.140">
    <property type="entry name" value="Nucleic acid-binding proteins"/>
    <property type="match status" value="1"/>
</dbReference>
<evidence type="ECO:0000256" key="1">
    <source>
        <dbReference type="ARBA" id="ARBA00022448"/>
    </source>
</evidence>
<reference evidence="9" key="1">
    <citation type="submission" date="2021-01" db="EMBL/GenBank/DDBJ databases">
        <title>Rhizobium sp. strain KVB221 16S ribosomal RNA gene Genome sequencing and assembly.</title>
        <authorList>
            <person name="Kang M."/>
        </authorList>
    </citation>
    <scope>NUCLEOTIDE SEQUENCE</scope>
    <source>
        <strain evidence="9">KVB221</strain>
    </source>
</reference>
<dbReference type="EC" id="7.6.2.11" evidence="7"/>
<dbReference type="InterPro" id="IPR013611">
    <property type="entry name" value="Transp-assoc_OB_typ2"/>
</dbReference>
<name>A0A936YUJ8_9HYPH</name>
<evidence type="ECO:0000259" key="8">
    <source>
        <dbReference type="PROSITE" id="PS50893"/>
    </source>
</evidence>
<dbReference type="InterPro" id="IPR005893">
    <property type="entry name" value="PotA-like"/>
</dbReference>
<keyword evidence="6 7" id="KW-0472">Membrane</keyword>
<evidence type="ECO:0000256" key="7">
    <source>
        <dbReference type="RuleBase" id="RU364083"/>
    </source>
</evidence>
<comment type="subunit">
    <text evidence="7">The complex is composed of two ATP-binding proteins (PotA), two transmembrane proteins (PotB and PotC) and a solute-binding protein (PotD).</text>
</comment>
<dbReference type="Gene3D" id="3.40.50.300">
    <property type="entry name" value="P-loop containing nucleotide triphosphate hydrolases"/>
    <property type="match status" value="1"/>
</dbReference>
<organism evidence="9 10">
    <name type="scientific">Rhizobium setariae</name>
    <dbReference type="NCBI Taxonomy" id="2801340"/>
    <lineage>
        <taxon>Bacteria</taxon>
        <taxon>Pseudomonadati</taxon>
        <taxon>Pseudomonadota</taxon>
        <taxon>Alphaproteobacteria</taxon>
        <taxon>Hyphomicrobiales</taxon>
        <taxon>Rhizobiaceae</taxon>
        <taxon>Rhizobium/Agrobacterium group</taxon>
        <taxon>Rhizobium</taxon>
    </lineage>
</organism>
<evidence type="ECO:0000256" key="5">
    <source>
        <dbReference type="ARBA" id="ARBA00022967"/>
    </source>
</evidence>
<comment type="function">
    <text evidence="7">Part of the ABC transporter complex PotABCD involved in spermidine/putrescine import. Responsible for energy coupling to the transport system.</text>
</comment>
<dbReference type="SMART" id="SM00382">
    <property type="entry name" value="AAA"/>
    <property type="match status" value="1"/>
</dbReference>
<keyword evidence="4 7" id="KW-0067">ATP-binding</keyword>
<evidence type="ECO:0000256" key="6">
    <source>
        <dbReference type="ARBA" id="ARBA00023136"/>
    </source>
</evidence>
<dbReference type="GO" id="GO:0005524">
    <property type="term" value="F:ATP binding"/>
    <property type="evidence" value="ECO:0007669"/>
    <property type="project" value="UniProtKB-KW"/>
</dbReference>
<dbReference type="GO" id="GO:0016887">
    <property type="term" value="F:ATP hydrolysis activity"/>
    <property type="evidence" value="ECO:0007669"/>
    <property type="project" value="InterPro"/>
</dbReference>
<sequence>MSRHSVEIDGIRKAFGALTVLENISFDIHEGEFFSLLGPSGCGKTTLLRLIGGFEPPTSGRLLIDGQPVEGLPPEKRPTNTVFQSYALFPHLTVAENIGYGLRSLNMPKAEQEKVVKESLEMIRLSQLGGRKPHELSGGQRQRVALARALARRPKVLLLDEPLSALDKQLREEMQMELRRIQRQVGITFIFVTHDQEEALALSDRMAVMSAGRVLQIDAPDRIYEAPSSREVAAFIGSMNFFDGVVETIDGQLAHVRSPGKGLLKVNIAGAGGKIAPGVAVTVAVRPEKLSVGPADAAQINSIAGMLASAAYYGDRSHIHMRAADGTTVLVSATNAQRGFRGADRVGSTVVASFRPEDAILLPPTGAWADISHKQPAKEGSRQAA</sequence>
<evidence type="ECO:0000256" key="4">
    <source>
        <dbReference type="ARBA" id="ARBA00022840"/>
    </source>
</evidence>
<keyword evidence="1 7" id="KW-0813">Transport</keyword>
<keyword evidence="10" id="KW-1185">Reference proteome</keyword>
<dbReference type="Gene3D" id="2.40.50.100">
    <property type="match status" value="1"/>
</dbReference>
<proteinExistence type="inferred from homology"/>
<gene>
    <name evidence="7" type="primary">potA</name>
    <name evidence="9" type="ORF">JJB09_15830</name>
</gene>
<dbReference type="InterPro" id="IPR003593">
    <property type="entry name" value="AAA+_ATPase"/>
</dbReference>
<feature type="domain" description="ABC transporter" evidence="8">
    <location>
        <begin position="6"/>
        <end position="236"/>
    </location>
</feature>
<keyword evidence="3 7" id="KW-0547">Nucleotide-binding</keyword>
<dbReference type="PROSITE" id="PS50893">
    <property type="entry name" value="ABC_TRANSPORTER_2"/>
    <property type="match status" value="1"/>
</dbReference>
<dbReference type="SUPFAM" id="SSF52540">
    <property type="entry name" value="P-loop containing nucleoside triphosphate hydrolases"/>
    <property type="match status" value="1"/>
</dbReference>
<dbReference type="GO" id="GO:0043190">
    <property type="term" value="C:ATP-binding cassette (ABC) transporter complex"/>
    <property type="evidence" value="ECO:0007669"/>
    <property type="project" value="InterPro"/>
</dbReference>
<dbReference type="PROSITE" id="PS00211">
    <property type="entry name" value="ABC_TRANSPORTER_1"/>
    <property type="match status" value="1"/>
</dbReference>
<dbReference type="InterPro" id="IPR027417">
    <property type="entry name" value="P-loop_NTPase"/>
</dbReference>
<evidence type="ECO:0000256" key="3">
    <source>
        <dbReference type="ARBA" id="ARBA00022741"/>
    </source>
</evidence>
<accession>A0A936YUJ8</accession>
<evidence type="ECO:0000256" key="2">
    <source>
        <dbReference type="ARBA" id="ARBA00022475"/>
    </source>
</evidence>
<evidence type="ECO:0000313" key="9">
    <source>
        <dbReference type="EMBL" id="MBL0373501.1"/>
    </source>
</evidence>
<dbReference type="Pfam" id="PF00005">
    <property type="entry name" value="ABC_tran"/>
    <property type="match status" value="1"/>
</dbReference>
<comment type="similarity">
    <text evidence="7">Belongs to the ABC transporter superfamily. Spermidine/putrescine importer (TC 3.A.1.11.1) family.</text>
</comment>
<dbReference type="InterPro" id="IPR003439">
    <property type="entry name" value="ABC_transporter-like_ATP-bd"/>
</dbReference>
<dbReference type="GO" id="GO:0015417">
    <property type="term" value="F:ABC-type polyamine transporter activity"/>
    <property type="evidence" value="ECO:0007669"/>
    <property type="project" value="UniProtKB-EC"/>
</dbReference>
<dbReference type="PANTHER" id="PTHR42781">
    <property type="entry name" value="SPERMIDINE/PUTRESCINE IMPORT ATP-BINDING PROTEIN POTA"/>
    <property type="match status" value="1"/>
</dbReference>
<dbReference type="InterPro" id="IPR050093">
    <property type="entry name" value="ABC_SmlMolc_Importer"/>
</dbReference>
<comment type="caution">
    <text evidence="9">The sequence shown here is derived from an EMBL/GenBank/DDBJ whole genome shotgun (WGS) entry which is preliminary data.</text>
</comment>
<dbReference type="InterPro" id="IPR012340">
    <property type="entry name" value="NA-bd_OB-fold"/>
</dbReference>
<dbReference type="EMBL" id="JAEQNC010000008">
    <property type="protein sequence ID" value="MBL0373501.1"/>
    <property type="molecule type" value="Genomic_DNA"/>
</dbReference>
<keyword evidence="5 7" id="KW-1278">Translocase</keyword>
<dbReference type="PANTHER" id="PTHR42781:SF4">
    <property type="entry name" value="SPERMIDINE_PUTRESCINE IMPORT ATP-BINDING PROTEIN POTA"/>
    <property type="match status" value="1"/>
</dbReference>
<protein>
    <recommendedName>
        <fullName evidence="7">Spermidine/putrescine import ATP-binding protein PotA</fullName>
        <ecNumber evidence="7">7.6.2.11</ecNumber>
    </recommendedName>
</protein>
<evidence type="ECO:0000313" key="10">
    <source>
        <dbReference type="Proteomes" id="UP000633219"/>
    </source>
</evidence>
<dbReference type="InterPro" id="IPR017871">
    <property type="entry name" value="ABC_transporter-like_CS"/>
</dbReference>
<dbReference type="GO" id="GO:0015847">
    <property type="term" value="P:putrescine transport"/>
    <property type="evidence" value="ECO:0007669"/>
    <property type="project" value="UniProtKB-ARBA"/>
</dbReference>
<dbReference type="AlphaFoldDB" id="A0A936YUJ8"/>
<comment type="catalytic activity">
    <reaction evidence="7">
        <text>ATP + H2O + polyamine-[polyamine-binding protein]Side 1 = ADP + phosphate + polyamineSide 2 + [polyamine-binding protein]Side 1.</text>
        <dbReference type="EC" id="7.6.2.11"/>
    </reaction>
</comment>
<dbReference type="FunFam" id="3.40.50.300:FF:000133">
    <property type="entry name" value="Spermidine/putrescine import ATP-binding protein PotA"/>
    <property type="match status" value="1"/>
</dbReference>
<dbReference type="RefSeq" id="WP_201660056.1">
    <property type="nucleotide sequence ID" value="NZ_JAEQNC010000008.1"/>
</dbReference>
<dbReference type="InterPro" id="IPR008995">
    <property type="entry name" value="Mo/tungstate-bd_C_term_dom"/>
</dbReference>